<keyword evidence="1 3" id="KW-0732">Signal</keyword>
<dbReference type="EMBL" id="CAJVRM010000104">
    <property type="protein sequence ID" value="CAG8974439.1"/>
    <property type="molecule type" value="Genomic_DNA"/>
</dbReference>
<sequence length="266" mass="26114">MRFSSAIVALVAFATSAIAQEATAGFNPITVPSRDQTLPAGSSFDITWIPSGASSDATISITLMQGETPSTLQLADVVAAGVPSAQGKYTWTVPASNFKTYGFKLTLDSQPTTFQYSNPFHIAASEKTPAAAPSTSAAPSTPAAAAQYVAPTTSVKPSVTAKVEAPANTTAPSVEKPAPAANNTGAAKPTVIPAGPASNGTTPSGPAGNATASGILSVRPTPTGAPGTSTPSAGAGATVSAQSGAVAKVATGSFGLFASLVMAFAL</sequence>
<dbReference type="AlphaFoldDB" id="A0A9N9LLB6"/>
<reference evidence="5" key="1">
    <citation type="submission" date="2021-07" db="EMBL/GenBank/DDBJ databases">
        <authorList>
            <person name="Durling M."/>
        </authorList>
    </citation>
    <scope>NUCLEOTIDE SEQUENCE</scope>
</reference>
<dbReference type="InterPro" id="IPR052982">
    <property type="entry name" value="SRP1/TIP1-like"/>
</dbReference>
<accession>A0A9N9LLB6</accession>
<feature type="region of interest" description="Disordered" evidence="2">
    <location>
        <begin position="165"/>
        <end position="237"/>
    </location>
</feature>
<protein>
    <recommendedName>
        <fullName evidence="4">Yeast cell wall synthesis Kre9/Knh1-like N-terminal domain-containing protein</fullName>
    </recommendedName>
</protein>
<feature type="signal peptide" evidence="3">
    <location>
        <begin position="1"/>
        <end position="19"/>
    </location>
</feature>
<evidence type="ECO:0000313" key="5">
    <source>
        <dbReference type="EMBL" id="CAG8974439.1"/>
    </source>
</evidence>
<name>A0A9N9LLB6_9HELO</name>
<evidence type="ECO:0000313" key="6">
    <source>
        <dbReference type="Proteomes" id="UP000701801"/>
    </source>
</evidence>
<dbReference type="Pfam" id="PF10342">
    <property type="entry name" value="Kre9_KNH"/>
    <property type="match status" value="1"/>
</dbReference>
<dbReference type="PANTHER" id="PTHR40633:SF1">
    <property type="entry name" value="GPI ANCHORED SERINE-THREONINE RICH PROTEIN (AFU_ORTHOLOGUE AFUA_1G03630)"/>
    <property type="match status" value="1"/>
</dbReference>
<feature type="chain" id="PRO_5040392492" description="Yeast cell wall synthesis Kre9/Knh1-like N-terminal domain-containing protein" evidence="3">
    <location>
        <begin position="20"/>
        <end position="266"/>
    </location>
</feature>
<comment type="caution">
    <text evidence="5">The sequence shown here is derived from an EMBL/GenBank/DDBJ whole genome shotgun (WGS) entry which is preliminary data.</text>
</comment>
<organism evidence="5 6">
    <name type="scientific">Hymenoscyphus albidus</name>
    <dbReference type="NCBI Taxonomy" id="595503"/>
    <lineage>
        <taxon>Eukaryota</taxon>
        <taxon>Fungi</taxon>
        <taxon>Dikarya</taxon>
        <taxon>Ascomycota</taxon>
        <taxon>Pezizomycotina</taxon>
        <taxon>Leotiomycetes</taxon>
        <taxon>Helotiales</taxon>
        <taxon>Helotiaceae</taxon>
        <taxon>Hymenoscyphus</taxon>
    </lineage>
</organism>
<evidence type="ECO:0000256" key="1">
    <source>
        <dbReference type="ARBA" id="ARBA00022729"/>
    </source>
</evidence>
<evidence type="ECO:0000256" key="3">
    <source>
        <dbReference type="SAM" id="SignalP"/>
    </source>
</evidence>
<evidence type="ECO:0000256" key="2">
    <source>
        <dbReference type="SAM" id="MobiDB-lite"/>
    </source>
</evidence>
<feature type="domain" description="Yeast cell wall synthesis Kre9/Knh1-like N-terminal" evidence="4">
    <location>
        <begin position="32"/>
        <end position="122"/>
    </location>
</feature>
<evidence type="ECO:0000259" key="4">
    <source>
        <dbReference type="Pfam" id="PF10342"/>
    </source>
</evidence>
<proteinExistence type="predicted"/>
<dbReference type="OrthoDB" id="2260257at2759"/>
<gene>
    <name evidence="5" type="ORF">HYALB_00004135</name>
</gene>
<keyword evidence="6" id="KW-1185">Reference proteome</keyword>
<feature type="compositionally biased region" description="Polar residues" evidence="2">
    <location>
        <begin position="198"/>
        <end position="214"/>
    </location>
</feature>
<feature type="compositionally biased region" description="Low complexity" evidence="2">
    <location>
        <begin position="220"/>
        <end position="237"/>
    </location>
</feature>
<dbReference type="PANTHER" id="PTHR40633">
    <property type="entry name" value="MATRIX PROTEIN, PUTATIVE (AFU_ORTHOLOGUE AFUA_8G05410)-RELATED"/>
    <property type="match status" value="1"/>
</dbReference>
<dbReference type="Proteomes" id="UP000701801">
    <property type="component" value="Unassembled WGS sequence"/>
</dbReference>
<dbReference type="InterPro" id="IPR018466">
    <property type="entry name" value="Kre9/Knh1-like_N"/>
</dbReference>